<gene>
    <name evidence="1" type="ORF">GOB93_13040</name>
</gene>
<evidence type="ECO:0000313" key="1">
    <source>
        <dbReference type="EMBL" id="NHN85560.1"/>
    </source>
</evidence>
<reference evidence="1 2" key="1">
    <citation type="journal article" date="2020" name="Int. J. Syst. Evol. Microbiol.">
        <title>Novel acetic acid bacteria from cider fermentations: Acetobacter conturbans sp. nov. and Acetobacter fallax sp. nov.</title>
        <authorList>
            <person name="Sombolestani A.S."/>
            <person name="Cleenwerck I."/>
            <person name="Cnockaert M."/>
            <person name="Borremans W."/>
            <person name="Wieme A.D."/>
            <person name="De Vuyst L."/>
            <person name="Vandamme P."/>
        </authorList>
    </citation>
    <scope>NUCLEOTIDE SEQUENCE [LARGE SCALE GENOMIC DNA]</scope>
    <source>
        <strain evidence="1 2">LMG 30640</strain>
    </source>
</reference>
<accession>A0ABX0JRC6</accession>
<organism evidence="1 2">
    <name type="scientific">Acetobacter musti</name>
    <dbReference type="NCBI Taxonomy" id="864732"/>
    <lineage>
        <taxon>Bacteria</taxon>
        <taxon>Pseudomonadati</taxon>
        <taxon>Pseudomonadota</taxon>
        <taxon>Alphaproteobacteria</taxon>
        <taxon>Acetobacterales</taxon>
        <taxon>Acetobacteraceae</taxon>
        <taxon>Acetobacter</taxon>
    </lineage>
</organism>
<comment type="caution">
    <text evidence="1">The sequence shown here is derived from an EMBL/GenBank/DDBJ whole genome shotgun (WGS) entry which is preliminary data.</text>
</comment>
<dbReference type="Proteomes" id="UP000635278">
    <property type="component" value="Unassembled WGS sequence"/>
</dbReference>
<evidence type="ECO:0000313" key="2">
    <source>
        <dbReference type="Proteomes" id="UP000635278"/>
    </source>
</evidence>
<name>A0ABX0JRC6_9PROT</name>
<protein>
    <submittedName>
        <fullName evidence="1">Uncharacterized protein</fullName>
    </submittedName>
</protein>
<keyword evidence="2" id="KW-1185">Reference proteome</keyword>
<proteinExistence type="predicted"/>
<dbReference type="EMBL" id="WOTB01000017">
    <property type="protein sequence ID" value="NHN85560.1"/>
    <property type="molecule type" value="Genomic_DNA"/>
</dbReference>
<dbReference type="RefSeq" id="WP_173583947.1">
    <property type="nucleotide sequence ID" value="NZ_WOTB01000017.1"/>
</dbReference>
<sequence>MVRSRNGFSIRFLNDFPGWISLAEGWRLSGWFSGWFSAGWSGRACCGGRWLLIVLFLPAMHWSRSAGGSLQVEALLLAVAMQGEALSCFCGVSGQTIVVTGNIVKFADNIARFLCNLFRRGGFPLPG</sequence>